<evidence type="ECO:0000313" key="4">
    <source>
        <dbReference type="Proteomes" id="UP001597260"/>
    </source>
</evidence>
<evidence type="ECO:0000256" key="2">
    <source>
        <dbReference type="SAM" id="Phobius"/>
    </source>
</evidence>
<organism evidence="3 4">
    <name type="scientific">Micromonospora sonneratiae</name>
    <dbReference type="NCBI Taxonomy" id="1184706"/>
    <lineage>
        <taxon>Bacteria</taxon>
        <taxon>Bacillati</taxon>
        <taxon>Actinomycetota</taxon>
        <taxon>Actinomycetes</taxon>
        <taxon>Micromonosporales</taxon>
        <taxon>Micromonosporaceae</taxon>
        <taxon>Micromonospora</taxon>
    </lineage>
</organism>
<feature type="transmembrane region" description="Helical" evidence="2">
    <location>
        <begin position="338"/>
        <end position="359"/>
    </location>
</feature>
<keyword evidence="2" id="KW-0472">Membrane</keyword>
<evidence type="ECO:0000313" key="3">
    <source>
        <dbReference type="EMBL" id="MFD1325685.1"/>
    </source>
</evidence>
<sequence>MPPVSPDPSQRPARPATSENDGTSPVDARPEPAEARRGPVGRPPAQRSGAGARSGTTSQPRRRAPLAVAAGVNTGWAALVSFLPVVIVMAMARLAEDSATLSGAARVGLAGWLLGHGVPLGTDAGPIGLPPLALAVLAAWRVARAGVNTSRAIGARQRGSLRDALAVAGAVGIFYGLVGTIAAALVSTGGLNVSAPRAALTFTVFGGLAALAGSLRTTAALDVLADRTPVVLRDGVRTGLVAALLLLGAGAAAAGLAVATGGGEASDMIGAYRTGVAGQAGITLVSVAYAPNAVVWAASYLLGPGFAVGADTAIRTTEVSVGALPAVPLIAGLPSGPVGGFGAAMLAVPVLAAMAAGWLATRRAMRAGGRDETTIGWARLIGGAVVGGPVGGVVLGLVALLSGGPLGGGRLAVIGPVPWQVSAVATVVLAVGAVIGTAAARAVAGRT</sequence>
<feature type="region of interest" description="Disordered" evidence="1">
    <location>
        <begin position="1"/>
        <end position="62"/>
    </location>
</feature>
<gene>
    <name evidence="3" type="ORF">ACFQ4H_31850</name>
</gene>
<comment type="caution">
    <text evidence="3">The sequence shown here is derived from an EMBL/GenBank/DDBJ whole genome shotgun (WGS) entry which is preliminary data.</text>
</comment>
<evidence type="ECO:0000256" key="1">
    <source>
        <dbReference type="SAM" id="MobiDB-lite"/>
    </source>
</evidence>
<dbReference type="EMBL" id="JBHTMP010000089">
    <property type="protein sequence ID" value="MFD1325685.1"/>
    <property type="molecule type" value="Genomic_DNA"/>
</dbReference>
<name>A0ABW3YQ35_9ACTN</name>
<feature type="compositionally biased region" description="Basic and acidic residues" evidence="1">
    <location>
        <begin position="28"/>
        <end position="37"/>
    </location>
</feature>
<dbReference type="RefSeq" id="WP_377578436.1">
    <property type="nucleotide sequence ID" value="NZ_JBHTMP010000089.1"/>
</dbReference>
<keyword evidence="2" id="KW-1133">Transmembrane helix</keyword>
<reference evidence="4" key="1">
    <citation type="journal article" date="2019" name="Int. J. Syst. Evol. Microbiol.">
        <title>The Global Catalogue of Microorganisms (GCM) 10K type strain sequencing project: providing services to taxonomists for standard genome sequencing and annotation.</title>
        <authorList>
            <consortium name="The Broad Institute Genomics Platform"/>
            <consortium name="The Broad Institute Genome Sequencing Center for Infectious Disease"/>
            <person name="Wu L."/>
            <person name="Ma J."/>
        </authorList>
    </citation>
    <scope>NUCLEOTIDE SEQUENCE [LARGE SCALE GENOMIC DNA]</scope>
    <source>
        <strain evidence="4">JCM 31037</strain>
    </source>
</reference>
<keyword evidence="2" id="KW-0812">Transmembrane</keyword>
<feature type="transmembrane region" description="Helical" evidence="2">
    <location>
        <begin position="380"/>
        <end position="401"/>
    </location>
</feature>
<feature type="transmembrane region" description="Helical" evidence="2">
    <location>
        <begin position="421"/>
        <end position="444"/>
    </location>
</feature>
<dbReference type="InterPro" id="IPR045931">
    <property type="entry name" value="DUF6350"/>
</dbReference>
<feature type="transmembrane region" description="Helical" evidence="2">
    <location>
        <begin position="164"/>
        <end position="186"/>
    </location>
</feature>
<dbReference type="Proteomes" id="UP001597260">
    <property type="component" value="Unassembled WGS sequence"/>
</dbReference>
<feature type="transmembrane region" description="Helical" evidence="2">
    <location>
        <begin position="240"/>
        <end position="259"/>
    </location>
</feature>
<feature type="transmembrane region" description="Helical" evidence="2">
    <location>
        <begin position="66"/>
        <end position="92"/>
    </location>
</feature>
<protein>
    <submittedName>
        <fullName evidence="3">DUF6350 family protein</fullName>
    </submittedName>
</protein>
<dbReference type="Pfam" id="PF19877">
    <property type="entry name" value="DUF6350"/>
    <property type="match status" value="1"/>
</dbReference>
<accession>A0ABW3YQ35</accession>
<keyword evidence="4" id="KW-1185">Reference proteome</keyword>
<feature type="transmembrane region" description="Helical" evidence="2">
    <location>
        <begin position="198"/>
        <end position="219"/>
    </location>
</feature>
<proteinExistence type="predicted"/>